<dbReference type="CDD" id="cd00143">
    <property type="entry name" value="PP2Cc"/>
    <property type="match status" value="1"/>
</dbReference>
<evidence type="ECO:0000256" key="1">
    <source>
        <dbReference type="SAM" id="Phobius"/>
    </source>
</evidence>
<name>A0A1I1DT17_9BACT</name>
<dbReference type="STRING" id="927664.SAMN05421780_101445"/>
<dbReference type="Pfam" id="PF13672">
    <property type="entry name" value="PP2C_2"/>
    <property type="match status" value="1"/>
</dbReference>
<gene>
    <name evidence="4" type="ORF">SAMN05421780_101445</name>
</gene>
<dbReference type="NCBIfam" id="NF033484">
    <property type="entry name" value="Stp1_PP2C_phos"/>
    <property type="match status" value="1"/>
</dbReference>
<dbReference type="GO" id="GO:0004722">
    <property type="term" value="F:protein serine/threonine phosphatase activity"/>
    <property type="evidence" value="ECO:0007669"/>
    <property type="project" value="InterPro"/>
</dbReference>
<dbReference type="CDD" id="cd00118">
    <property type="entry name" value="LysM"/>
    <property type="match status" value="1"/>
</dbReference>
<sequence>MSFSYGFATDTGRVRQYNEDFLGCFDTPNGVVFVLCDGMGGHAGGALAARLAVEAVGHFFTETLEAGTPYSWLKEALEQANQAILDKAAQDTSLQNMGTTCVVALLKGQEVYYAHVGDSRLYHFRNGQLERVTKDHSLVQTLADMGVLTQVEADYHPRNNEITKALGIKEFTADVCYQPLAFEDLDVLLLCSDGLTGMLSDAQISLLLQKPESLSSKAKQLISEANKAGGTDNISVQLIGWQWSYATEEGTAIVRTRPRKWLWSLLLLGVLATLMAVLGYLQNMTDKTDLPAERLPQETTISNAEIIQTEVPPVVLQPDTQTSVVGEQYLFFKHTANANDSLEGLAHRYNVAKDLIVRFNNHVYFDSIPAKTKINVPVRAIHVIESGQIMDTIEKLYSIDRSLVMRANGKHKPKLLLGDTIVIPMGAK</sequence>
<dbReference type="SMART" id="SM00331">
    <property type="entry name" value="PP2C_SIG"/>
    <property type="match status" value="1"/>
</dbReference>
<keyword evidence="1" id="KW-0812">Transmembrane</keyword>
<organism evidence="4 5">
    <name type="scientific">Flexibacter flexilis DSM 6793</name>
    <dbReference type="NCBI Taxonomy" id="927664"/>
    <lineage>
        <taxon>Bacteria</taxon>
        <taxon>Pseudomonadati</taxon>
        <taxon>Bacteroidota</taxon>
        <taxon>Cytophagia</taxon>
        <taxon>Cytophagales</taxon>
        <taxon>Flexibacteraceae</taxon>
        <taxon>Flexibacter</taxon>
    </lineage>
</organism>
<dbReference type="OrthoDB" id="9801841at2"/>
<evidence type="ECO:0000313" key="5">
    <source>
        <dbReference type="Proteomes" id="UP000199514"/>
    </source>
</evidence>
<dbReference type="EMBL" id="FOLE01000001">
    <property type="protein sequence ID" value="SFB78004.1"/>
    <property type="molecule type" value="Genomic_DNA"/>
</dbReference>
<dbReference type="InterPro" id="IPR018392">
    <property type="entry name" value="LysM"/>
</dbReference>
<dbReference type="Pfam" id="PF01476">
    <property type="entry name" value="LysM"/>
    <property type="match status" value="1"/>
</dbReference>
<dbReference type="PANTHER" id="PTHR13832:SF860">
    <property type="entry name" value="PROTEIN PHOSPHATASE PHPP"/>
    <property type="match status" value="1"/>
</dbReference>
<accession>A0A1I1DT17</accession>
<dbReference type="SUPFAM" id="SSF81606">
    <property type="entry name" value="PP2C-like"/>
    <property type="match status" value="1"/>
</dbReference>
<dbReference type="PROSITE" id="PS51782">
    <property type="entry name" value="LYSM"/>
    <property type="match status" value="1"/>
</dbReference>
<dbReference type="SMART" id="SM00257">
    <property type="entry name" value="LysM"/>
    <property type="match status" value="2"/>
</dbReference>
<feature type="transmembrane region" description="Helical" evidence="1">
    <location>
        <begin position="261"/>
        <end position="281"/>
    </location>
</feature>
<dbReference type="Gene3D" id="3.10.350.10">
    <property type="entry name" value="LysM domain"/>
    <property type="match status" value="1"/>
</dbReference>
<evidence type="ECO:0000259" key="2">
    <source>
        <dbReference type="PROSITE" id="PS51746"/>
    </source>
</evidence>
<keyword evidence="5" id="KW-1185">Reference proteome</keyword>
<dbReference type="Gene3D" id="3.60.40.10">
    <property type="entry name" value="PPM-type phosphatase domain"/>
    <property type="match status" value="1"/>
</dbReference>
<feature type="domain" description="LysM" evidence="3">
    <location>
        <begin position="332"/>
        <end position="376"/>
    </location>
</feature>
<dbReference type="PANTHER" id="PTHR13832">
    <property type="entry name" value="PROTEIN PHOSPHATASE 2C"/>
    <property type="match status" value="1"/>
</dbReference>
<dbReference type="AlphaFoldDB" id="A0A1I1DT17"/>
<keyword evidence="1" id="KW-0472">Membrane</keyword>
<evidence type="ECO:0000313" key="4">
    <source>
        <dbReference type="EMBL" id="SFB78004.1"/>
    </source>
</evidence>
<evidence type="ECO:0000259" key="3">
    <source>
        <dbReference type="PROSITE" id="PS51782"/>
    </source>
</evidence>
<reference evidence="4 5" key="1">
    <citation type="submission" date="2016-10" db="EMBL/GenBank/DDBJ databases">
        <authorList>
            <person name="de Groot N.N."/>
        </authorList>
    </citation>
    <scope>NUCLEOTIDE SEQUENCE [LARGE SCALE GENOMIC DNA]</scope>
    <source>
        <strain evidence="4 5">DSM 6793</strain>
    </source>
</reference>
<dbReference type="InterPro" id="IPR015655">
    <property type="entry name" value="PP2C"/>
</dbReference>
<feature type="domain" description="PPM-type phosphatase" evidence="2">
    <location>
        <begin position="4"/>
        <end position="241"/>
    </location>
</feature>
<dbReference type="SMART" id="SM00332">
    <property type="entry name" value="PP2Cc"/>
    <property type="match status" value="1"/>
</dbReference>
<proteinExistence type="predicted"/>
<protein>
    <submittedName>
        <fullName evidence="4">Serine/threonine protein phosphatase PrpC</fullName>
    </submittedName>
</protein>
<dbReference type="RefSeq" id="WP_091506549.1">
    <property type="nucleotide sequence ID" value="NZ_FOLE01000001.1"/>
</dbReference>
<dbReference type="InterPro" id="IPR036779">
    <property type="entry name" value="LysM_dom_sf"/>
</dbReference>
<dbReference type="InterPro" id="IPR001932">
    <property type="entry name" value="PPM-type_phosphatase-like_dom"/>
</dbReference>
<keyword evidence="1" id="KW-1133">Transmembrane helix</keyword>
<dbReference type="Proteomes" id="UP000199514">
    <property type="component" value="Unassembled WGS sequence"/>
</dbReference>
<dbReference type="PROSITE" id="PS51746">
    <property type="entry name" value="PPM_2"/>
    <property type="match status" value="1"/>
</dbReference>
<dbReference type="InterPro" id="IPR036457">
    <property type="entry name" value="PPM-type-like_dom_sf"/>
</dbReference>